<reference evidence="2 3" key="1">
    <citation type="journal article" date="2012" name="Genome Res.">
        <title>Genomic basis of endosymbiont-conferred protection against an insect parasitoid.</title>
        <authorList>
            <person name="Hansen A.K."/>
            <person name="Vorburger C."/>
            <person name="Moran N.A."/>
        </authorList>
    </citation>
    <scope>NUCLEOTIDE SEQUENCE [LARGE SCALE GENOMIC DNA]</scope>
    <source>
        <strain evidence="3">R5.15</strain>
    </source>
</reference>
<name>G2H0U5_9ENTR</name>
<accession>G2H0U5</accession>
<keyword evidence="3" id="KW-1185">Reference proteome</keyword>
<evidence type="ECO:0000256" key="1">
    <source>
        <dbReference type="SAM" id="Coils"/>
    </source>
</evidence>
<feature type="coiled-coil region" evidence="1">
    <location>
        <begin position="62"/>
        <end position="92"/>
    </location>
</feature>
<protein>
    <submittedName>
        <fullName evidence="2">Uncharacterized protein</fullName>
    </submittedName>
</protein>
<proteinExistence type="predicted"/>
<dbReference type="AlphaFoldDB" id="G2H0U5"/>
<dbReference type="Proteomes" id="UP000004116">
    <property type="component" value="Unassembled WGS sequence"/>
</dbReference>
<comment type="caution">
    <text evidence="2">The sequence shown here is derived from an EMBL/GenBank/DDBJ whole genome shotgun (WGS) entry which is preliminary data.</text>
</comment>
<dbReference type="EMBL" id="AGCA01000399">
    <property type="protein sequence ID" value="EGY28390.1"/>
    <property type="molecule type" value="Genomic_DNA"/>
</dbReference>
<evidence type="ECO:0000313" key="3">
    <source>
        <dbReference type="Proteomes" id="UP000004116"/>
    </source>
</evidence>
<organism evidence="2 3">
    <name type="scientific">Candidatus Regiella insecticola 5.15</name>
    <dbReference type="NCBI Taxonomy" id="1005043"/>
    <lineage>
        <taxon>Bacteria</taxon>
        <taxon>Pseudomonadati</taxon>
        <taxon>Pseudomonadota</taxon>
        <taxon>Gammaproteobacteria</taxon>
        <taxon>Enterobacterales</taxon>
        <taxon>Enterobacteriaceae</taxon>
        <taxon>aphid secondary symbionts</taxon>
        <taxon>Candidatus Regiella</taxon>
    </lineage>
</organism>
<keyword evidence="1" id="KW-0175">Coiled coil</keyword>
<sequence length="128" mass="14431">QKSKQQTATTKTTNENLVANDGKLEELMENIKTARGYLVLIEANKDIAVKISKEHKETTTFAATISTKREQAQNLMKKIENAQENFNLAENDEQKNEIVQEVAEKKGEIAGLLKLIRTDMINLQGMLK</sequence>
<feature type="non-terminal residue" evidence="2">
    <location>
        <position position="1"/>
    </location>
</feature>
<gene>
    <name evidence="2" type="ORF">Rin_00016780</name>
</gene>
<evidence type="ECO:0000313" key="2">
    <source>
        <dbReference type="EMBL" id="EGY28390.1"/>
    </source>
</evidence>
<dbReference type="RefSeq" id="WP_006707327.1">
    <property type="nucleotide sequence ID" value="NZ_AGCA01000399.1"/>
</dbReference>